<evidence type="ECO:0000256" key="5">
    <source>
        <dbReference type="SAM" id="Phobius"/>
    </source>
</evidence>
<feature type="transmembrane region" description="Helical" evidence="5">
    <location>
        <begin position="202"/>
        <end position="220"/>
    </location>
</feature>
<evidence type="ECO:0000313" key="8">
    <source>
        <dbReference type="Proteomes" id="UP000288096"/>
    </source>
</evidence>
<feature type="transmembrane region" description="Helical" evidence="5">
    <location>
        <begin position="240"/>
        <end position="263"/>
    </location>
</feature>
<feature type="transmembrane region" description="Helical" evidence="5">
    <location>
        <begin position="132"/>
        <end position="152"/>
    </location>
</feature>
<evidence type="ECO:0000256" key="2">
    <source>
        <dbReference type="ARBA" id="ARBA00022692"/>
    </source>
</evidence>
<dbReference type="Proteomes" id="UP000288096">
    <property type="component" value="Unassembled WGS sequence"/>
</dbReference>
<feature type="transmembrane region" description="Helical" evidence="5">
    <location>
        <begin position="17"/>
        <end position="38"/>
    </location>
</feature>
<feature type="transmembrane region" description="Helical" evidence="5">
    <location>
        <begin position="338"/>
        <end position="356"/>
    </location>
</feature>
<sequence>MSTGSGQLERVLSKKDIMALAFGAMIGWGWVVLAGDWVMKAGALGAMLAFMMGGVMVVFVGLTYAELTSAMPQCGGEHVFSHRALGKNWSFVCTWAIILGYVSVIAFEAVAFPTVLEYLFSSSYLKGYMYTVAGYDVYLSWVLVGAVSSVAITTINYFGVKPAAVLQGVVTIMIACIGVALFSGSVFSGSIANIEPMMFKDGISGVLAVAVMTPFMYVGFDVIPQAAEEINIPFKMIGKIIILSIVMAVAWYVMIIFSVSMTMSGDAISASKLVTADAMKAAFGGSPFASNLLIIAGIGGIITSWNSFFVGGSRAIYAMAESRMLPPALAKLHPKYKTPTNAIILIGVFSTFAPLLGRKMLVWLVDAGGMTIVISYFLVSISFLVLRKREPEMPRPYKIPCGNFVGWMAVILSFGIICLYLPGFPSALVWPFEWGIIIGWTALGIVFYIWAKLLESSASVCEDATEIA</sequence>
<feature type="domain" description="Amino acid permease/ SLC12A" evidence="6">
    <location>
        <begin position="17"/>
        <end position="418"/>
    </location>
</feature>
<reference evidence="8" key="2">
    <citation type="submission" date="2019-01" db="EMBL/GenBank/DDBJ databases">
        <title>Genome sequence of Desulfonema ishimotonii strain Tokyo 01.</title>
        <authorList>
            <person name="Fukui M."/>
        </authorList>
    </citation>
    <scope>NUCLEOTIDE SEQUENCE [LARGE SCALE GENOMIC DNA]</scope>
    <source>
        <strain evidence="8">Tokyo 01</strain>
    </source>
</reference>
<keyword evidence="8" id="KW-1185">Reference proteome</keyword>
<gene>
    <name evidence="7" type="ORF">DENIS_3889</name>
</gene>
<dbReference type="InterPro" id="IPR050367">
    <property type="entry name" value="APC_superfamily"/>
</dbReference>
<evidence type="ECO:0000313" key="7">
    <source>
        <dbReference type="EMBL" id="GBC62905.1"/>
    </source>
</evidence>
<feature type="transmembrane region" description="Helical" evidence="5">
    <location>
        <begin position="88"/>
        <end position="112"/>
    </location>
</feature>
<keyword evidence="3 5" id="KW-1133">Transmembrane helix</keyword>
<evidence type="ECO:0000259" key="6">
    <source>
        <dbReference type="Pfam" id="PF00324"/>
    </source>
</evidence>
<evidence type="ECO:0000256" key="1">
    <source>
        <dbReference type="ARBA" id="ARBA00004141"/>
    </source>
</evidence>
<feature type="transmembrane region" description="Helical" evidence="5">
    <location>
        <begin position="404"/>
        <end position="422"/>
    </location>
</feature>
<protein>
    <submittedName>
        <fullName evidence="7">APC family permease</fullName>
    </submittedName>
</protein>
<feature type="transmembrane region" description="Helical" evidence="5">
    <location>
        <begin position="362"/>
        <end position="384"/>
    </location>
</feature>
<feature type="transmembrane region" description="Helical" evidence="5">
    <location>
        <begin position="428"/>
        <end position="450"/>
    </location>
</feature>
<dbReference type="PIRSF" id="PIRSF006060">
    <property type="entry name" value="AA_transporter"/>
    <property type="match status" value="1"/>
</dbReference>
<dbReference type="OrthoDB" id="127638at2"/>
<evidence type="ECO:0000256" key="3">
    <source>
        <dbReference type="ARBA" id="ARBA00022989"/>
    </source>
</evidence>
<dbReference type="AlphaFoldDB" id="A0A401G117"/>
<dbReference type="PANTHER" id="PTHR42770">
    <property type="entry name" value="AMINO ACID TRANSPORTER-RELATED"/>
    <property type="match status" value="1"/>
</dbReference>
<dbReference type="GO" id="GO:0055085">
    <property type="term" value="P:transmembrane transport"/>
    <property type="evidence" value="ECO:0007669"/>
    <property type="project" value="InterPro"/>
</dbReference>
<dbReference type="GO" id="GO:0016020">
    <property type="term" value="C:membrane"/>
    <property type="evidence" value="ECO:0007669"/>
    <property type="project" value="UniProtKB-SubCell"/>
</dbReference>
<proteinExistence type="predicted"/>
<feature type="transmembrane region" description="Helical" evidence="5">
    <location>
        <begin position="164"/>
        <end position="182"/>
    </location>
</feature>
<evidence type="ECO:0000256" key="4">
    <source>
        <dbReference type="ARBA" id="ARBA00023136"/>
    </source>
</evidence>
<comment type="subcellular location">
    <subcellularLocation>
        <location evidence="1">Membrane</location>
        <topology evidence="1">Multi-pass membrane protein</topology>
    </subcellularLocation>
</comment>
<dbReference type="InterPro" id="IPR004841">
    <property type="entry name" value="AA-permease/SLC12A_dom"/>
</dbReference>
<dbReference type="EMBL" id="BEXT01000001">
    <property type="protein sequence ID" value="GBC62905.1"/>
    <property type="molecule type" value="Genomic_DNA"/>
</dbReference>
<feature type="transmembrane region" description="Helical" evidence="5">
    <location>
        <begin position="292"/>
        <end position="317"/>
    </location>
</feature>
<feature type="transmembrane region" description="Helical" evidence="5">
    <location>
        <begin position="44"/>
        <end position="67"/>
    </location>
</feature>
<keyword evidence="2 5" id="KW-0812">Transmembrane</keyword>
<reference evidence="8" key="1">
    <citation type="submission" date="2017-11" db="EMBL/GenBank/DDBJ databases">
        <authorList>
            <person name="Watanabe M."/>
            <person name="Kojima H."/>
        </authorList>
    </citation>
    <scope>NUCLEOTIDE SEQUENCE [LARGE SCALE GENOMIC DNA]</scope>
    <source>
        <strain evidence="8">Tokyo 01</strain>
    </source>
</reference>
<dbReference type="PANTHER" id="PTHR42770:SF7">
    <property type="entry name" value="MEMBRANE PROTEIN"/>
    <property type="match status" value="1"/>
</dbReference>
<dbReference type="RefSeq" id="WP_124330038.1">
    <property type="nucleotide sequence ID" value="NZ_BEXT01000001.1"/>
</dbReference>
<dbReference type="Gene3D" id="1.20.1740.10">
    <property type="entry name" value="Amino acid/polyamine transporter I"/>
    <property type="match status" value="1"/>
</dbReference>
<keyword evidence="4 5" id="KW-0472">Membrane</keyword>
<name>A0A401G117_9BACT</name>
<accession>A0A401G117</accession>
<comment type="caution">
    <text evidence="7">The sequence shown here is derived from an EMBL/GenBank/DDBJ whole genome shotgun (WGS) entry which is preliminary data.</text>
</comment>
<organism evidence="7 8">
    <name type="scientific">Desulfonema ishimotonii</name>
    <dbReference type="NCBI Taxonomy" id="45657"/>
    <lineage>
        <taxon>Bacteria</taxon>
        <taxon>Pseudomonadati</taxon>
        <taxon>Thermodesulfobacteriota</taxon>
        <taxon>Desulfobacteria</taxon>
        <taxon>Desulfobacterales</taxon>
        <taxon>Desulfococcaceae</taxon>
        <taxon>Desulfonema</taxon>
    </lineage>
</organism>
<dbReference type="Pfam" id="PF00324">
    <property type="entry name" value="AA_permease"/>
    <property type="match status" value="1"/>
</dbReference>